<dbReference type="AlphaFoldDB" id="A0A6C1C2W8"/>
<sequence>MTTSHDSASRPQGYRGDLTLFFSLAFGVSWVAWATAWALGGPANSPAASGVHLIGAFGPLLAALVLRIRRGRRGEPAPAQVVRFGRGTLLWAPLLLVLASATVWAGVLLAQAAGGPALSLDGIKDTVGDAGGIVAFVAMMLVGGPLGEEPGWRGTVHPRMRATMGRFQAVLVLGVVWSVWHLPLFFLEGTVQYELGLATAGGVLFAVSVVPMAMLIGYAYERGGIVAAIAVHFAGNTTMVLLGVKAAETLALLLGLQALVAVLLLTFAPPRALPRTPRAGAVGAAPEPAVRV</sequence>
<keyword evidence="2" id="KW-0645">Protease</keyword>
<dbReference type="PANTHER" id="PTHR35797">
    <property type="entry name" value="PROTEASE-RELATED"/>
    <property type="match status" value="1"/>
</dbReference>
<dbReference type="GO" id="GO:0004175">
    <property type="term" value="F:endopeptidase activity"/>
    <property type="evidence" value="ECO:0007669"/>
    <property type="project" value="UniProtKB-ARBA"/>
</dbReference>
<dbReference type="InterPro" id="IPR042150">
    <property type="entry name" value="MmRce1-like"/>
</dbReference>
<dbReference type="InterPro" id="IPR003675">
    <property type="entry name" value="Rce1/LyrA-like_dom"/>
</dbReference>
<dbReference type="Pfam" id="PF02517">
    <property type="entry name" value="Rce1-like"/>
    <property type="match status" value="1"/>
</dbReference>
<dbReference type="PANTHER" id="PTHR35797:SF1">
    <property type="entry name" value="PROTEASE"/>
    <property type="match status" value="1"/>
</dbReference>
<evidence type="ECO:0000313" key="2">
    <source>
        <dbReference type="EMBL" id="TGG77321.1"/>
    </source>
</evidence>
<dbReference type="GO" id="GO:0008237">
    <property type="term" value="F:metallopeptidase activity"/>
    <property type="evidence" value="ECO:0007669"/>
    <property type="project" value="UniProtKB-KW"/>
</dbReference>
<feature type="domain" description="CAAX prenyl protease 2/Lysostaphin resistance protein A-like" evidence="1">
    <location>
        <begin position="133"/>
        <end position="237"/>
    </location>
</feature>
<organism evidence="2 3">
    <name type="scientific">Streptomyces albus</name>
    <dbReference type="NCBI Taxonomy" id="1888"/>
    <lineage>
        <taxon>Bacteria</taxon>
        <taxon>Bacillati</taxon>
        <taxon>Actinomycetota</taxon>
        <taxon>Actinomycetes</taxon>
        <taxon>Kitasatosporales</taxon>
        <taxon>Streptomycetaceae</taxon>
        <taxon>Streptomyces</taxon>
    </lineage>
</organism>
<dbReference type="GeneID" id="75183454"/>
<gene>
    <name evidence="2" type="ORF">D8771_27870</name>
</gene>
<reference evidence="2 3" key="1">
    <citation type="submission" date="2018-10" db="EMBL/GenBank/DDBJ databases">
        <title>Isolation of pseudouridimycin from Streptomyces albus DSM 40763.</title>
        <authorList>
            <person name="Rosenqvist P."/>
            <person name="Metsae-Ketelae M."/>
            <person name="Virta P."/>
        </authorList>
    </citation>
    <scope>NUCLEOTIDE SEQUENCE [LARGE SCALE GENOMIC DNA]</scope>
    <source>
        <strain evidence="2 3">DSM 40763</strain>
    </source>
</reference>
<name>A0A6C1C2W8_9ACTN</name>
<dbReference type="GO" id="GO:0006508">
    <property type="term" value="P:proteolysis"/>
    <property type="evidence" value="ECO:0007669"/>
    <property type="project" value="UniProtKB-KW"/>
</dbReference>
<evidence type="ECO:0000313" key="3">
    <source>
        <dbReference type="Proteomes" id="UP000298111"/>
    </source>
</evidence>
<proteinExistence type="predicted"/>
<dbReference type="RefSeq" id="WP_016469189.1">
    <property type="nucleotide sequence ID" value="NZ_BBQG01000039.1"/>
</dbReference>
<keyword evidence="2" id="KW-0482">Metalloprotease</keyword>
<accession>A0A6C1C2W8</accession>
<evidence type="ECO:0000259" key="1">
    <source>
        <dbReference type="Pfam" id="PF02517"/>
    </source>
</evidence>
<dbReference type="GO" id="GO:0080120">
    <property type="term" value="P:CAAX-box protein maturation"/>
    <property type="evidence" value="ECO:0007669"/>
    <property type="project" value="UniProtKB-ARBA"/>
</dbReference>
<dbReference type="Proteomes" id="UP000298111">
    <property type="component" value="Unassembled WGS sequence"/>
</dbReference>
<dbReference type="EMBL" id="RCIY01000095">
    <property type="protein sequence ID" value="TGG77321.1"/>
    <property type="molecule type" value="Genomic_DNA"/>
</dbReference>
<comment type="caution">
    <text evidence="2">The sequence shown here is derived from an EMBL/GenBank/DDBJ whole genome shotgun (WGS) entry which is preliminary data.</text>
</comment>
<keyword evidence="2" id="KW-0378">Hydrolase</keyword>
<protein>
    <submittedName>
        <fullName evidence="2">CPBP family intramembrane metalloprotease</fullName>
    </submittedName>
</protein>